<dbReference type="AlphaFoldDB" id="A0A838ZRP5"/>
<reference evidence="2 3" key="1">
    <citation type="submission" date="2020-07" db="EMBL/GenBank/DDBJ databases">
        <title>Moheibacter lacus sp. nov., a member of the family Flavobacteriaceae isolated from freshwater lake sediment.</title>
        <authorList>
            <person name="Liu Y."/>
        </authorList>
    </citation>
    <scope>NUCLEOTIDE SEQUENCE [LARGE SCALE GENOMIC DNA]</scope>
    <source>
        <strain evidence="2 3">BDHS18</strain>
    </source>
</reference>
<dbReference type="SUPFAM" id="SSF51971">
    <property type="entry name" value="Nucleotide-binding domain"/>
    <property type="match status" value="1"/>
</dbReference>
<dbReference type="PANTHER" id="PTHR13847">
    <property type="entry name" value="SARCOSINE DEHYDROGENASE-RELATED"/>
    <property type="match status" value="1"/>
</dbReference>
<accession>A0A838ZRP5</accession>
<dbReference type="Pfam" id="PF01266">
    <property type="entry name" value="DAO"/>
    <property type="match status" value="1"/>
</dbReference>
<evidence type="ECO:0000313" key="2">
    <source>
        <dbReference type="EMBL" id="MBA5629163.1"/>
    </source>
</evidence>
<proteinExistence type="predicted"/>
<dbReference type="EMBL" id="JACDZE010000001">
    <property type="protein sequence ID" value="MBA5629163.1"/>
    <property type="molecule type" value="Genomic_DNA"/>
</dbReference>
<evidence type="ECO:0000259" key="1">
    <source>
        <dbReference type="Pfam" id="PF01266"/>
    </source>
</evidence>
<evidence type="ECO:0000313" key="3">
    <source>
        <dbReference type="Proteomes" id="UP000552241"/>
    </source>
</evidence>
<feature type="domain" description="FAD dependent oxidoreductase" evidence="1">
    <location>
        <begin position="3"/>
        <end position="319"/>
    </location>
</feature>
<dbReference type="InterPro" id="IPR006076">
    <property type="entry name" value="FAD-dep_OxRdtase"/>
</dbReference>
<dbReference type="Gene3D" id="3.50.50.60">
    <property type="entry name" value="FAD/NAD(P)-binding domain"/>
    <property type="match status" value="1"/>
</dbReference>
<gene>
    <name evidence="2" type="ORF">HU137_05185</name>
</gene>
<dbReference type="InterPro" id="IPR036188">
    <property type="entry name" value="FAD/NAD-bd_sf"/>
</dbReference>
<dbReference type="RefSeq" id="WP_182042729.1">
    <property type="nucleotide sequence ID" value="NZ_JACDZE010000001.1"/>
</dbReference>
<dbReference type="GO" id="GO:0005737">
    <property type="term" value="C:cytoplasm"/>
    <property type="evidence" value="ECO:0007669"/>
    <property type="project" value="TreeGrafter"/>
</dbReference>
<keyword evidence="3" id="KW-1185">Reference proteome</keyword>
<comment type="caution">
    <text evidence="2">The sequence shown here is derived from an EMBL/GenBank/DDBJ whole genome shotgun (WGS) entry which is preliminary data.</text>
</comment>
<sequence>MLDYIIVGQGVAGSCFALKLLKENKSFIVIDENKNKASSVAVGIYNPVVLKRFSLIWNAEEQLKWMLDYFSSFEKLLGEKFIHEIPTYRIFKNEDEIKTWQKKAKQPELIPFLNDEIFQSNSPEIKAPFGFAEVKQTGRIDLENCMKLFQMYLSEHDLIRNEKFDHLKIQFHENHVEYEGILAKRIVFCEGFGVKENPFFKDLPVIGVKGEVLKIKTETEIPKGIWKAYNFLLPLEDQLALTASTYDRDDLTYEPTEKGRAEIQNYLEEIYTGNYEIAKQNAGIRPTIIDRRPILGHHPKFENLWILNGMGTRGTLLGPQMTEFLYDQIEKGVELPKETDVKRFEKYWN</sequence>
<dbReference type="Gene3D" id="3.30.9.10">
    <property type="entry name" value="D-Amino Acid Oxidase, subunit A, domain 2"/>
    <property type="match status" value="1"/>
</dbReference>
<dbReference type="Proteomes" id="UP000552241">
    <property type="component" value="Unassembled WGS sequence"/>
</dbReference>
<protein>
    <submittedName>
        <fullName evidence="2">FAD-dependent oxidoreductase</fullName>
    </submittedName>
</protein>
<organism evidence="2 3">
    <name type="scientific">Moheibacter lacus</name>
    <dbReference type="NCBI Taxonomy" id="2745851"/>
    <lineage>
        <taxon>Bacteria</taxon>
        <taxon>Pseudomonadati</taxon>
        <taxon>Bacteroidota</taxon>
        <taxon>Flavobacteriia</taxon>
        <taxon>Flavobacteriales</taxon>
        <taxon>Weeksellaceae</taxon>
        <taxon>Moheibacter</taxon>
    </lineage>
</organism>
<name>A0A838ZRP5_9FLAO</name>